<dbReference type="GO" id="GO:0032991">
    <property type="term" value="C:protein-containing complex"/>
    <property type="evidence" value="ECO:0007669"/>
    <property type="project" value="EnsemblProtists"/>
</dbReference>
<dbReference type="GO" id="GO:0045499">
    <property type="term" value="F:chemorepellent activity"/>
    <property type="evidence" value="ECO:0007669"/>
    <property type="project" value="EnsemblProtists"/>
</dbReference>
<sequence>MTKLVLFFLLSLIATIFSTPLDDYVNAPDASYKWTLNNTLKYETFTGYIIELTSQTWMTEKESNWPVWKHWVSVCVPNNVNTNTAFLYIDGGSNDNWKTPTKMDSTIEIACLAAGSIVVGVTQIPNQPIIFSNDGLPRFEDQVIAYTWRKFLENSTDDNAVWLARLPMTKAIVKAMDAVQEFGKTIGENIQDFIVAGASKRGWTTWTTGAVDPRVRAIVPIVMPILNMVPNMGHQYQAYGEWSFALNDYTNEGVMGYLQGPQMKALAAIVDPFSYIERLTMPIYAVCSTGDEFFLPDSAQFFWNNLTYTPEKHLRLVPNAEHSLTGHQIDIILSIVTFIKLNVAETPRPQFTWNITYSDDNNSGTITMVVSEGSIAPYKVKVWDAVTESTTRRDFRLITCMDPTKCVQFVLWKPTDIKPTSPGVYTYTMSKPNKGWRGFFLEAEYIFAKPSVNDEYTLKFTTEAAVVPNVLPFGTCLELDGCGDGTNIPPIDSSDSSTE</sequence>
<dbReference type="Proteomes" id="UP000001064">
    <property type="component" value="Unassembled WGS sequence"/>
</dbReference>
<dbReference type="GO" id="GO:1903665">
    <property type="term" value="P:negative regulation of asexual reproduction"/>
    <property type="evidence" value="ECO:0007669"/>
    <property type="project" value="EnsemblProtists"/>
</dbReference>
<evidence type="ECO:0000256" key="1">
    <source>
        <dbReference type="SAM" id="SignalP"/>
    </source>
</evidence>
<accession>F0ZKX0</accession>
<dbReference type="STRING" id="5786.F0ZKX0"/>
<protein>
    <recommendedName>
        <fullName evidence="4">PhoPQ-activated pathogenicity-related protein</fullName>
    </recommendedName>
</protein>
<dbReference type="GO" id="GO:0005576">
    <property type="term" value="C:extracellular region"/>
    <property type="evidence" value="ECO:0007669"/>
    <property type="project" value="EnsemblProtists"/>
</dbReference>
<dbReference type="Pfam" id="PF10142">
    <property type="entry name" value="PhoPQ_related"/>
    <property type="match status" value="1"/>
</dbReference>
<dbReference type="RefSeq" id="XP_003288064.1">
    <property type="nucleotide sequence ID" value="XM_003288016.1"/>
</dbReference>
<dbReference type="KEGG" id="dpp:DICPUDRAFT_78889"/>
<keyword evidence="3" id="KW-1185">Reference proteome</keyword>
<dbReference type="OMA" id="GWASWHA"/>
<dbReference type="OrthoDB" id="2020799at2759"/>
<dbReference type="PIRSF" id="PIRSF014728">
    <property type="entry name" value="PqaA"/>
    <property type="match status" value="1"/>
</dbReference>
<dbReference type="GeneID" id="10501481"/>
<proteinExistence type="predicted"/>
<evidence type="ECO:0000313" key="3">
    <source>
        <dbReference type="Proteomes" id="UP000001064"/>
    </source>
</evidence>
<dbReference type="GO" id="GO:0072659">
    <property type="term" value="P:protein localization to plasma membrane"/>
    <property type="evidence" value="ECO:0007669"/>
    <property type="project" value="EnsemblProtists"/>
</dbReference>
<dbReference type="InParanoid" id="F0ZKX0"/>
<dbReference type="AlphaFoldDB" id="F0ZKX0"/>
<dbReference type="GO" id="GO:0030435">
    <property type="term" value="P:sporulation resulting in formation of a cellular spore"/>
    <property type="evidence" value="ECO:0007669"/>
    <property type="project" value="EnsemblProtists"/>
</dbReference>
<keyword evidence="1" id="KW-0732">Signal</keyword>
<gene>
    <name evidence="2" type="ORF">DICPUDRAFT_78889</name>
</gene>
<dbReference type="GO" id="GO:0046580">
    <property type="term" value="P:negative regulation of Ras protein signal transduction"/>
    <property type="evidence" value="ECO:0007669"/>
    <property type="project" value="EnsemblProtists"/>
</dbReference>
<dbReference type="GO" id="GO:0031158">
    <property type="term" value="P:negative regulation of aggregate size involved in sorocarp development"/>
    <property type="evidence" value="ECO:0007669"/>
    <property type="project" value="EnsemblProtists"/>
</dbReference>
<dbReference type="Gene3D" id="3.40.50.1820">
    <property type="entry name" value="alpha/beta hydrolase"/>
    <property type="match status" value="1"/>
</dbReference>
<dbReference type="SUPFAM" id="SSF53474">
    <property type="entry name" value="alpha/beta-Hydrolases"/>
    <property type="match status" value="1"/>
</dbReference>
<feature type="chain" id="PRO_5003263694" description="PhoPQ-activated pathogenicity-related protein" evidence="1">
    <location>
        <begin position="19"/>
        <end position="499"/>
    </location>
</feature>
<dbReference type="InterPro" id="IPR009199">
    <property type="entry name" value="PhoPQ-act_pathogen-rel_PqaA"/>
</dbReference>
<name>F0ZKX0_DICPU</name>
<dbReference type="PANTHER" id="PTHR31497">
    <property type="entry name" value="AUTOCRINE PROLIFERATION REPRESSOR PROTEIN A"/>
    <property type="match status" value="1"/>
</dbReference>
<dbReference type="VEuPathDB" id="AmoebaDB:DICPUDRAFT_78889"/>
<dbReference type="eggNOG" id="ENOG502QU2G">
    <property type="taxonomic scope" value="Eukaryota"/>
</dbReference>
<dbReference type="EMBL" id="GL871061">
    <property type="protein sequence ID" value="EGC35388.1"/>
    <property type="molecule type" value="Genomic_DNA"/>
</dbReference>
<evidence type="ECO:0008006" key="4">
    <source>
        <dbReference type="Google" id="ProtNLM"/>
    </source>
</evidence>
<dbReference type="InterPro" id="IPR029058">
    <property type="entry name" value="AB_hydrolase_fold"/>
</dbReference>
<reference evidence="3" key="1">
    <citation type="journal article" date="2011" name="Genome Biol.">
        <title>Comparative genomics of the social amoebae Dictyostelium discoideum and Dictyostelium purpureum.</title>
        <authorList>
            <consortium name="US DOE Joint Genome Institute (JGI-PGF)"/>
            <person name="Sucgang R."/>
            <person name="Kuo A."/>
            <person name="Tian X."/>
            <person name="Salerno W."/>
            <person name="Parikh A."/>
            <person name="Feasley C.L."/>
            <person name="Dalin E."/>
            <person name="Tu H."/>
            <person name="Huang E."/>
            <person name="Barry K."/>
            <person name="Lindquist E."/>
            <person name="Shapiro H."/>
            <person name="Bruce D."/>
            <person name="Schmutz J."/>
            <person name="Salamov A."/>
            <person name="Fey P."/>
            <person name="Gaudet P."/>
            <person name="Anjard C."/>
            <person name="Babu M.M."/>
            <person name="Basu S."/>
            <person name="Bushmanova Y."/>
            <person name="van der Wel H."/>
            <person name="Katoh-Kurasawa M."/>
            <person name="Dinh C."/>
            <person name="Coutinho P.M."/>
            <person name="Saito T."/>
            <person name="Elias M."/>
            <person name="Schaap P."/>
            <person name="Kay R.R."/>
            <person name="Henrissat B."/>
            <person name="Eichinger L."/>
            <person name="Rivero F."/>
            <person name="Putnam N.H."/>
            <person name="West C.M."/>
            <person name="Loomis W.F."/>
            <person name="Chisholm R.L."/>
            <person name="Shaulsky G."/>
            <person name="Strassmann J.E."/>
            <person name="Queller D.C."/>
            <person name="Kuspa A."/>
            <person name="Grigoriev I.V."/>
        </authorList>
    </citation>
    <scope>NUCLEOTIDE SEQUENCE [LARGE SCALE GENOMIC DNA]</scope>
    <source>
        <strain evidence="3">QSDP1</strain>
    </source>
</reference>
<feature type="signal peptide" evidence="1">
    <location>
        <begin position="1"/>
        <end position="18"/>
    </location>
</feature>
<organism evidence="2 3">
    <name type="scientific">Dictyostelium purpureum</name>
    <name type="common">Slime mold</name>
    <dbReference type="NCBI Taxonomy" id="5786"/>
    <lineage>
        <taxon>Eukaryota</taxon>
        <taxon>Amoebozoa</taxon>
        <taxon>Evosea</taxon>
        <taxon>Eumycetozoa</taxon>
        <taxon>Dictyostelia</taxon>
        <taxon>Dictyosteliales</taxon>
        <taxon>Dictyosteliaceae</taxon>
        <taxon>Dictyostelium</taxon>
    </lineage>
</organism>
<dbReference type="PANTHER" id="PTHR31497:SF0">
    <property type="entry name" value="AUTOCRINE PROLIFERATION REPRESSOR PROTEIN A"/>
    <property type="match status" value="1"/>
</dbReference>
<dbReference type="GO" id="GO:0008233">
    <property type="term" value="F:peptidase activity"/>
    <property type="evidence" value="ECO:0007669"/>
    <property type="project" value="EnsemblProtists"/>
</dbReference>
<evidence type="ECO:0000313" key="2">
    <source>
        <dbReference type="EMBL" id="EGC35388.1"/>
    </source>
</evidence>